<gene>
    <name evidence="1" type="ORF">H7C18_30230</name>
</gene>
<proteinExistence type="predicted"/>
<dbReference type="AlphaFoldDB" id="A0A7X0SWF0"/>
<dbReference type="RefSeq" id="WP_185132853.1">
    <property type="nucleotide sequence ID" value="NZ_JACJVO010000045.1"/>
</dbReference>
<evidence type="ECO:0000313" key="2">
    <source>
        <dbReference type="Proteomes" id="UP000564644"/>
    </source>
</evidence>
<sequence length="56" mass="6745">MDWREKTVYAFLLAFSVYEAIDYAGNLDWMELYEWNDLLFAGPARSIERFLSYKPK</sequence>
<dbReference type="EMBL" id="JACJVO010000045">
    <property type="protein sequence ID" value="MBB6735198.1"/>
    <property type="molecule type" value="Genomic_DNA"/>
</dbReference>
<evidence type="ECO:0000313" key="1">
    <source>
        <dbReference type="EMBL" id="MBB6735198.1"/>
    </source>
</evidence>
<keyword evidence="2" id="KW-1185">Reference proteome</keyword>
<name>A0A7X0SWF0_9BACL</name>
<comment type="caution">
    <text evidence="1">The sequence shown here is derived from an EMBL/GenBank/DDBJ whole genome shotgun (WGS) entry which is preliminary data.</text>
</comment>
<organism evidence="1 2">
    <name type="scientific">Cohnella zeiphila</name>
    <dbReference type="NCBI Taxonomy" id="2761120"/>
    <lineage>
        <taxon>Bacteria</taxon>
        <taxon>Bacillati</taxon>
        <taxon>Bacillota</taxon>
        <taxon>Bacilli</taxon>
        <taxon>Bacillales</taxon>
        <taxon>Paenibacillaceae</taxon>
        <taxon>Cohnella</taxon>
    </lineage>
</organism>
<reference evidence="1 2" key="1">
    <citation type="submission" date="2020-08" db="EMBL/GenBank/DDBJ databases">
        <title>Cohnella phylogeny.</title>
        <authorList>
            <person name="Dunlap C."/>
        </authorList>
    </citation>
    <scope>NUCLEOTIDE SEQUENCE [LARGE SCALE GENOMIC DNA]</scope>
    <source>
        <strain evidence="1 2">CBP 2801</strain>
    </source>
</reference>
<dbReference type="Proteomes" id="UP000564644">
    <property type="component" value="Unassembled WGS sequence"/>
</dbReference>
<protein>
    <submittedName>
        <fullName evidence="1">Uncharacterized protein</fullName>
    </submittedName>
</protein>
<accession>A0A7X0SWF0</accession>